<dbReference type="Proteomes" id="UP000078512">
    <property type="component" value="Unassembled WGS sequence"/>
</dbReference>
<gene>
    <name evidence="2" type="ORF">K457DRAFT_131433</name>
</gene>
<evidence type="ECO:0000256" key="1">
    <source>
        <dbReference type="SAM" id="MobiDB-lite"/>
    </source>
</evidence>
<dbReference type="OrthoDB" id="2432520at2759"/>
<reference evidence="2 3" key="1">
    <citation type="submission" date="2016-05" db="EMBL/GenBank/DDBJ databases">
        <title>Genome sequencing reveals origins of a unique bacterial endosymbiosis in the earliest lineages of terrestrial Fungi.</title>
        <authorList>
            <consortium name="DOE Joint Genome Institute"/>
            <person name="Uehling J."/>
            <person name="Gryganskyi A."/>
            <person name="Hameed K."/>
            <person name="Tschaplinski T."/>
            <person name="Misztal P."/>
            <person name="Wu S."/>
            <person name="Desiro A."/>
            <person name="Vande Pol N."/>
            <person name="Du Z.-Y."/>
            <person name="Zienkiewicz A."/>
            <person name="Zienkiewicz K."/>
            <person name="Morin E."/>
            <person name="Tisserant E."/>
            <person name="Splivallo R."/>
            <person name="Hainaut M."/>
            <person name="Henrissat B."/>
            <person name="Ohm R."/>
            <person name="Kuo A."/>
            <person name="Yan J."/>
            <person name="Lipzen A."/>
            <person name="Nolan M."/>
            <person name="Labutti K."/>
            <person name="Barry K."/>
            <person name="Goldstein A."/>
            <person name="Labbe J."/>
            <person name="Schadt C."/>
            <person name="Tuskan G."/>
            <person name="Grigoriev I."/>
            <person name="Martin F."/>
            <person name="Vilgalys R."/>
            <person name="Bonito G."/>
        </authorList>
    </citation>
    <scope>NUCLEOTIDE SEQUENCE [LARGE SCALE GENOMIC DNA]</scope>
    <source>
        <strain evidence="2 3">AG-77</strain>
    </source>
</reference>
<evidence type="ECO:0000313" key="3">
    <source>
        <dbReference type="Proteomes" id="UP000078512"/>
    </source>
</evidence>
<feature type="compositionally biased region" description="Basic and acidic residues" evidence="1">
    <location>
        <begin position="225"/>
        <end position="247"/>
    </location>
</feature>
<organism evidence="2 3">
    <name type="scientific">Linnemannia elongata AG-77</name>
    <dbReference type="NCBI Taxonomy" id="1314771"/>
    <lineage>
        <taxon>Eukaryota</taxon>
        <taxon>Fungi</taxon>
        <taxon>Fungi incertae sedis</taxon>
        <taxon>Mucoromycota</taxon>
        <taxon>Mortierellomycotina</taxon>
        <taxon>Mortierellomycetes</taxon>
        <taxon>Mortierellales</taxon>
        <taxon>Mortierellaceae</taxon>
        <taxon>Linnemannia</taxon>
    </lineage>
</organism>
<protein>
    <recommendedName>
        <fullName evidence="4">CCHC-type domain-containing protein</fullName>
    </recommendedName>
</protein>
<evidence type="ECO:0008006" key="4">
    <source>
        <dbReference type="Google" id="ProtNLM"/>
    </source>
</evidence>
<sequence>MATYEEPSTFAEFSQLAIDIDNRHYGYSLTKSTTTRPSTARAPTTFVAPQRVTAPPSPASSSPSMAMDLSQAQHRAIDSQEKQRRETSNLCRYCGADDYWAKDCSKRPQCSPKPFIKTTQSVSSIQTNSDVVFDLGNDDTYLAKQYNLPLVQHNLAVSLTDGSVYRSHHATRLMQNCQPRLLRPTQSRRTAGFRPIHRAQVHASSYQDEDPDPDLASSPRNQVIQDHESSQKKENPDPAQEYRHVRH</sequence>
<evidence type="ECO:0000313" key="2">
    <source>
        <dbReference type="EMBL" id="OAQ22188.1"/>
    </source>
</evidence>
<keyword evidence="3" id="KW-1185">Reference proteome</keyword>
<feature type="region of interest" description="Disordered" evidence="1">
    <location>
        <begin position="202"/>
        <end position="247"/>
    </location>
</feature>
<name>A0A197JAV6_9FUNG</name>
<proteinExistence type="predicted"/>
<dbReference type="EMBL" id="KV442204">
    <property type="protein sequence ID" value="OAQ22188.1"/>
    <property type="molecule type" value="Genomic_DNA"/>
</dbReference>
<accession>A0A197JAV6</accession>
<dbReference type="AlphaFoldDB" id="A0A197JAV6"/>